<dbReference type="PANTHER" id="PTHR42110:SF1">
    <property type="entry name" value="L-ASPARAGINASE, PUTATIVE (AFU_ORTHOLOGUE AFUA_3G11890)-RELATED"/>
    <property type="match status" value="1"/>
</dbReference>
<gene>
    <name evidence="1" type="ORF">E6C60_3535</name>
</gene>
<dbReference type="EMBL" id="CP040396">
    <property type="protein sequence ID" value="QCT04245.1"/>
    <property type="molecule type" value="Genomic_DNA"/>
</dbReference>
<keyword evidence="2" id="KW-1185">Reference proteome</keyword>
<dbReference type="KEGG" id="palo:E6C60_3535"/>
<dbReference type="Pfam" id="PF06089">
    <property type="entry name" value="Asparaginase_II"/>
    <property type="match status" value="1"/>
</dbReference>
<accession>A0A4P8XPP4</accession>
<name>A0A4P8XPP4_9BACL</name>
<dbReference type="AlphaFoldDB" id="A0A4P8XPP4"/>
<dbReference type="Proteomes" id="UP000300879">
    <property type="component" value="Chromosome"/>
</dbReference>
<organism evidence="1 2">
    <name type="scientific">Paenibacillus algicola</name>
    <dbReference type="NCBI Taxonomy" id="2565926"/>
    <lineage>
        <taxon>Bacteria</taxon>
        <taxon>Bacillati</taxon>
        <taxon>Bacillota</taxon>
        <taxon>Bacilli</taxon>
        <taxon>Bacillales</taxon>
        <taxon>Paenibacillaceae</taxon>
        <taxon>Paenibacillus</taxon>
    </lineage>
</organism>
<reference evidence="1 2" key="1">
    <citation type="submission" date="2019-05" db="EMBL/GenBank/DDBJ databases">
        <authorList>
            <person name="Chen C."/>
        </authorList>
    </citation>
    <scope>NUCLEOTIDE SEQUENCE [LARGE SCALE GENOMIC DNA]</scope>
    <source>
        <strain evidence="1 2">HB172198</strain>
    </source>
</reference>
<evidence type="ECO:0000313" key="2">
    <source>
        <dbReference type="Proteomes" id="UP000300879"/>
    </source>
</evidence>
<sequence length="361" mass="39644">MYYTNEAHTIDTDQNACRHEIELKERTAMETALITEYRAGVVECLHSGHIAVVDDTGALAAWAGDPSHLAFTRSSAKPLQLIPSIMAGVHTHYGLTEQELAVMVSSHRGEPEHQAVLAALMMKLGVEEERLVCAPSYPLDRRSRDQLLLNGAGMRRLYHNCSGKHLGMLASCSLQQFPMEGYEDPSHPLQQQVLNSMASMSGLTVEQISVGIDGCGLPVFALPLQSLAAAYVKLACPDLISDPGMKAAVQVITSAMTRHPYMVGGRNRLDTLLMEDDNIIAKGGFKGIFCFGLKKERLGIVLKVLDGSEEEWAWITESILEQLGSGSRPMLEKLRQTYTRKLLNDGGQQVGHVETVFTLQR</sequence>
<evidence type="ECO:0000313" key="1">
    <source>
        <dbReference type="EMBL" id="QCT04245.1"/>
    </source>
</evidence>
<proteinExistence type="predicted"/>
<protein>
    <submittedName>
        <fullName evidence="1">L-asparaginase II</fullName>
    </submittedName>
</protein>
<dbReference type="PANTHER" id="PTHR42110">
    <property type="entry name" value="L-ASPARAGINASE, PUTATIVE (AFU_ORTHOLOGUE AFUA_3G11890)-RELATED"/>
    <property type="match status" value="1"/>
</dbReference>
<dbReference type="InterPro" id="IPR010349">
    <property type="entry name" value="Asparaginase_II"/>
</dbReference>